<dbReference type="PROSITE" id="PS50977">
    <property type="entry name" value="HTH_TETR_2"/>
    <property type="match status" value="1"/>
</dbReference>
<sequence length="214" mass="22989">MARPSQNIDQRLLASGLALLPLTGCRGLSARKLTDHAGVHLGMFHYHFHSKENFIRILLEQVYEGMFSELEIRTRAGESAAHNLRNAVHVIAGFGRTHRQLLLRIGADALAGEAVAAQFLQTNLPRHLDVVARLISEAQRDGDVIAAPLPQVIGFIAGAVMGPVLLGTAVLEQALLGPALGELIDNEVLSVAAVEQRIDLALRGLTPLKQGVAE</sequence>
<dbReference type="InterPro" id="IPR009057">
    <property type="entry name" value="Homeodomain-like_sf"/>
</dbReference>
<dbReference type="SUPFAM" id="SSF48498">
    <property type="entry name" value="Tetracyclin repressor-like, C-terminal domain"/>
    <property type="match status" value="1"/>
</dbReference>
<dbReference type="InterPro" id="IPR036271">
    <property type="entry name" value="Tet_transcr_reg_TetR-rel_C_sf"/>
</dbReference>
<keyword evidence="1" id="KW-0805">Transcription regulation</keyword>
<evidence type="ECO:0000256" key="3">
    <source>
        <dbReference type="ARBA" id="ARBA00023163"/>
    </source>
</evidence>
<evidence type="ECO:0000259" key="5">
    <source>
        <dbReference type="PROSITE" id="PS50977"/>
    </source>
</evidence>
<evidence type="ECO:0000256" key="1">
    <source>
        <dbReference type="ARBA" id="ARBA00023015"/>
    </source>
</evidence>
<dbReference type="OrthoDB" id="2356263at2"/>
<evidence type="ECO:0000313" key="6">
    <source>
        <dbReference type="EMBL" id="RJF97178.1"/>
    </source>
</evidence>
<keyword evidence="7" id="KW-1185">Reference proteome</keyword>
<evidence type="ECO:0000256" key="2">
    <source>
        <dbReference type="ARBA" id="ARBA00023125"/>
    </source>
</evidence>
<comment type="caution">
    <text evidence="6">The sequence shown here is derived from an EMBL/GenBank/DDBJ whole genome shotgun (WGS) entry which is preliminary data.</text>
</comment>
<dbReference type="AlphaFoldDB" id="A0A3A3FRU3"/>
<dbReference type="InterPro" id="IPR001647">
    <property type="entry name" value="HTH_TetR"/>
</dbReference>
<evidence type="ECO:0000313" key="7">
    <source>
        <dbReference type="Proteomes" id="UP000265955"/>
    </source>
</evidence>
<dbReference type="PANTHER" id="PTHR47506">
    <property type="entry name" value="TRANSCRIPTIONAL REGULATORY PROTEIN"/>
    <property type="match status" value="1"/>
</dbReference>
<name>A0A3A3FRU3_9BURK</name>
<dbReference type="Proteomes" id="UP000265955">
    <property type="component" value="Unassembled WGS sequence"/>
</dbReference>
<evidence type="ECO:0000256" key="4">
    <source>
        <dbReference type="PROSITE-ProRule" id="PRU00335"/>
    </source>
</evidence>
<dbReference type="Gene3D" id="1.10.357.10">
    <property type="entry name" value="Tetracycline Repressor, domain 2"/>
    <property type="match status" value="1"/>
</dbReference>
<dbReference type="RefSeq" id="WP_119767130.1">
    <property type="nucleotide sequence ID" value="NZ_QYUO01000001.1"/>
</dbReference>
<dbReference type="SUPFAM" id="SSF46689">
    <property type="entry name" value="Homeodomain-like"/>
    <property type="match status" value="1"/>
</dbReference>
<feature type="DNA-binding region" description="H-T-H motif" evidence="4">
    <location>
        <begin position="29"/>
        <end position="48"/>
    </location>
</feature>
<dbReference type="PANTHER" id="PTHR47506:SF6">
    <property type="entry name" value="HTH-TYPE TRANSCRIPTIONAL REPRESSOR NEMR"/>
    <property type="match status" value="1"/>
</dbReference>
<proteinExistence type="predicted"/>
<gene>
    <name evidence="6" type="ORF">D3871_00500</name>
</gene>
<protein>
    <submittedName>
        <fullName evidence="6">TetR/AcrR family transcriptional regulator</fullName>
    </submittedName>
</protein>
<dbReference type="EMBL" id="QYUO01000001">
    <property type="protein sequence ID" value="RJF97178.1"/>
    <property type="molecule type" value="Genomic_DNA"/>
</dbReference>
<keyword evidence="3" id="KW-0804">Transcription</keyword>
<accession>A0A3A3FRU3</accession>
<reference evidence="7" key="1">
    <citation type="submission" date="2018-09" db="EMBL/GenBank/DDBJ databases">
        <authorList>
            <person name="Zhu H."/>
        </authorList>
    </citation>
    <scope>NUCLEOTIDE SEQUENCE [LARGE SCALE GENOMIC DNA]</scope>
    <source>
        <strain evidence="7">K1R23-30</strain>
    </source>
</reference>
<dbReference type="GO" id="GO:0003677">
    <property type="term" value="F:DNA binding"/>
    <property type="evidence" value="ECO:0007669"/>
    <property type="project" value="UniProtKB-UniRule"/>
</dbReference>
<organism evidence="6 7">
    <name type="scientific">Noviherbaspirillum saxi</name>
    <dbReference type="NCBI Taxonomy" id="2320863"/>
    <lineage>
        <taxon>Bacteria</taxon>
        <taxon>Pseudomonadati</taxon>
        <taxon>Pseudomonadota</taxon>
        <taxon>Betaproteobacteria</taxon>
        <taxon>Burkholderiales</taxon>
        <taxon>Oxalobacteraceae</taxon>
        <taxon>Noviherbaspirillum</taxon>
    </lineage>
</organism>
<keyword evidence="2 4" id="KW-0238">DNA-binding</keyword>
<feature type="domain" description="HTH tetR-type" evidence="5">
    <location>
        <begin position="6"/>
        <end position="66"/>
    </location>
</feature>